<evidence type="ECO:0000313" key="2">
    <source>
        <dbReference type="Proteomes" id="UP000248314"/>
    </source>
</evidence>
<gene>
    <name evidence="1" type="ORF">EJ73_01624</name>
</gene>
<reference evidence="1 2" key="1">
    <citation type="submission" date="2018-05" db="EMBL/GenBank/DDBJ databases">
        <title>Genomic Encyclopedia of Type Strains, Phase I: the one thousand microbial genomes (KMG-I) project.</title>
        <authorList>
            <person name="Kyrpides N."/>
        </authorList>
    </citation>
    <scope>NUCLEOTIDE SEQUENCE [LARGE SCALE GENOMIC DNA]</scope>
    <source>
        <strain evidence="1 2">DSM 15611</strain>
    </source>
</reference>
<organism evidence="1 2">
    <name type="scientific">Hoylesella shahii DSM 15611 = JCM 12083</name>
    <dbReference type="NCBI Taxonomy" id="1122991"/>
    <lineage>
        <taxon>Bacteria</taxon>
        <taxon>Pseudomonadati</taxon>
        <taxon>Bacteroidota</taxon>
        <taxon>Bacteroidia</taxon>
        <taxon>Bacteroidales</taxon>
        <taxon>Prevotellaceae</taxon>
        <taxon>Hoylesella</taxon>
    </lineage>
</organism>
<sequence length="48" mass="5476">MVVPMASSEQPFSQDQRKEKRLFACTGCGEQHEKGVKCNEILMRYAIT</sequence>
<name>A0A318HT76_9BACT</name>
<dbReference type="EMBL" id="QJJX01000017">
    <property type="protein sequence ID" value="PXX21638.1"/>
    <property type="molecule type" value="Genomic_DNA"/>
</dbReference>
<keyword evidence="2" id="KW-1185">Reference proteome</keyword>
<accession>A0A318HT76</accession>
<evidence type="ECO:0000313" key="1">
    <source>
        <dbReference type="EMBL" id="PXX21638.1"/>
    </source>
</evidence>
<dbReference type="Proteomes" id="UP000248314">
    <property type="component" value="Unassembled WGS sequence"/>
</dbReference>
<proteinExistence type="predicted"/>
<protein>
    <submittedName>
        <fullName evidence="1">Uncharacterized protein</fullName>
    </submittedName>
</protein>
<dbReference type="AlphaFoldDB" id="A0A318HT76"/>
<comment type="caution">
    <text evidence="1">The sequence shown here is derived from an EMBL/GenBank/DDBJ whole genome shotgun (WGS) entry which is preliminary data.</text>
</comment>